<sequence>MGNVATATISGLEKMESGDVLGGTLEIISSVVALAGEAAGGPVWATVGGTICSVIGAILASRQPRQPSIIEQVADVVHKELVEFNSKLQDQKCDGLKRRVSDQTAQLQKMKPGEKLDDPNLWNDYVQFMGELGNRIQSPLPYKYSDNLTNDPNVADFVRALMTYCKAFSCFNALLLIAKGTFADLGSEHKENDEKADRKIDGQKQDLEKKLSFLFGEKYLTFLGRLPSEEGKLTKLVAFSRNAEARRIVKMTTRGFGFPEILDYEAVESKAEIVSRQSVTLKLEGHPNIFDFSRINGRIGVMQFINETQYSMKVIGGAYPEGVEEKFTQVLQPRSSSDLDISHACAGGYVLIYLDGKLRPDDEPHSADETRIIEFAYYLPSFGKPGINIQNKTCGEFTKGEDAYKKVHGERQKNFYWKTKEVHHMASAEMQLKPIGVRPTRTIHRWRYVFQDFDPSMDIVTAPKECLDSLRRCVSDFVDSNANLKIDIERKLREIETWVTKQNNKSEEKTKELTPETVGKVLKVVQVTVNSIEKFKSDDPVDTAVGVLNIVSSIGSVFGGPYGPIITTVCGIIGTILSYGKPKHAQPSVVDQLAKVVHKELVNFNHKLHDQRFQGLKDRVCNQTSQLRTLKSAEKLDDTNLWNDYVQFMGELSYRLESPLPFKYEKGSPLTEDPDVADFVTAVVTYSEAYVCFMALLLAANGRFADLGRKEDEDAVYRIIKRQEEKAREKLAFLSDEKYLTFLGSLPYEGGKLTKIVVLSRNTSGKRLVEAVRHSLYLPQLPDSATVESEASKVSSQCVKLKLEGHDTHSPQNSLFPQGNKTVVALTRVLVGVIFIDFINETDFPMKIVSGKVGRRRLRSVTFTHNVQSRSSCWLETSQLSSSQFSTGGYIILYQNGILSSEEQPPATNVRVIEFALSSLMKINIQDKTGSEFTRGQDTYDKMNSGKAKTLYWFNNGEHFMARAEIIRYRSGPVTFRFVVQDYDPLAVSD</sequence>
<proteinExistence type="predicted"/>
<evidence type="ECO:0000313" key="1">
    <source>
        <dbReference type="EMBL" id="CAH3023496.1"/>
    </source>
</evidence>
<dbReference type="Proteomes" id="UP001159427">
    <property type="component" value="Unassembled WGS sequence"/>
</dbReference>
<keyword evidence="2" id="KW-1185">Reference proteome</keyword>
<comment type="caution">
    <text evidence="1">The sequence shown here is derived from an EMBL/GenBank/DDBJ whole genome shotgun (WGS) entry which is preliminary data.</text>
</comment>
<gene>
    <name evidence="1" type="ORF">PEVE_00019509</name>
</gene>
<reference evidence="1 2" key="1">
    <citation type="submission" date="2022-05" db="EMBL/GenBank/DDBJ databases">
        <authorList>
            <consortium name="Genoscope - CEA"/>
            <person name="William W."/>
        </authorList>
    </citation>
    <scope>NUCLEOTIDE SEQUENCE [LARGE SCALE GENOMIC DNA]</scope>
</reference>
<evidence type="ECO:0000313" key="2">
    <source>
        <dbReference type="Proteomes" id="UP001159427"/>
    </source>
</evidence>
<organism evidence="1 2">
    <name type="scientific">Porites evermanni</name>
    <dbReference type="NCBI Taxonomy" id="104178"/>
    <lineage>
        <taxon>Eukaryota</taxon>
        <taxon>Metazoa</taxon>
        <taxon>Cnidaria</taxon>
        <taxon>Anthozoa</taxon>
        <taxon>Hexacorallia</taxon>
        <taxon>Scleractinia</taxon>
        <taxon>Fungiina</taxon>
        <taxon>Poritidae</taxon>
        <taxon>Porites</taxon>
    </lineage>
</organism>
<protein>
    <submittedName>
        <fullName evidence="1">Uncharacterized protein</fullName>
    </submittedName>
</protein>
<dbReference type="EMBL" id="CALNXI010000263">
    <property type="protein sequence ID" value="CAH3023496.1"/>
    <property type="molecule type" value="Genomic_DNA"/>
</dbReference>
<accession>A0ABN8M547</accession>
<name>A0ABN8M547_9CNID</name>